<sequence>MASRCGNAVDEFLYTESRCMVFRDDLKQKIIVCEGFRLVELRCLLGIWVWIDLQTEICASNCGNGCHRMFGISVKNVCVEECMCVTSMTESREKQLVGTKQRKAEQIGSPMEVPVDRAFSIAAMTGNTDASMLSPLLLGLAATATLLALAVAGILAALYRKHSNGRPGSPKHAPIVCEPPNAGATTPVHPQTKQAVDDIDPDIIPNEYERRPLTYTPIYKTPPQRRKKDRVVDEAISPEKRPIVQHGLDLPPDPMLTDCLPTPTINYPQNHVSQANAYSNPPTMADFKQMAYNQRNNQNVSVRRAFLMEHKNWTSNNKNEIRGTRV</sequence>
<keyword evidence="2" id="KW-0812">Transmembrane</keyword>
<organism evidence="3 4">
    <name type="scientific">Eufriesea mexicana</name>
    <dbReference type="NCBI Taxonomy" id="516756"/>
    <lineage>
        <taxon>Eukaryota</taxon>
        <taxon>Metazoa</taxon>
        <taxon>Ecdysozoa</taxon>
        <taxon>Arthropoda</taxon>
        <taxon>Hexapoda</taxon>
        <taxon>Insecta</taxon>
        <taxon>Pterygota</taxon>
        <taxon>Neoptera</taxon>
        <taxon>Endopterygota</taxon>
        <taxon>Hymenoptera</taxon>
        <taxon>Apocrita</taxon>
        <taxon>Aculeata</taxon>
        <taxon>Apoidea</taxon>
        <taxon>Anthophila</taxon>
        <taxon>Apidae</taxon>
        <taxon>Eufriesea</taxon>
    </lineage>
</organism>
<evidence type="ECO:0000256" key="2">
    <source>
        <dbReference type="SAM" id="Phobius"/>
    </source>
</evidence>
<dbReference type="EMBL" id="KQ768496">
    <property type="protein sequence ID" value="OAD53109.1"/>
    <property type="molecule type" value="Genomic_DNA"/>
</dbReference>
<evidence type="ECO:0000313" key="4">
    <source>
        <dbReference type="Proteomes" id="UP000250275"/>
    </source>
</evidence>
<dbReference type="Proteomes" id="UP000250275">
    <property type="component" value="Unassembled WGS sequence"/>
</dbReference>
<feature type="transmembrane region" description="Helical" evidence="2">
    <location>
        <begin position="136"/>
        <end position="159"/>
    </location>
</feature>
<evidence type="ECO:0000313" key="3">
    <source>
        <dbReference type="EMBL" id="OAD53109.1"/>
    </source>
</evidence>
<name>A0A310SFU1_9HYME</name>
<dbReference type="OrthoDB" id="6431884at2759"/>
<keyword evidence="2" id="KW-0472">Membrane</keyword>
<keyword evidence="4" id="KW-1185">Reference proteome</keyword>
<reference evidence="3 4" key="1">
    <citation type="submission" date="2015-07" db="EMBL/GenBank/DDBJ databases">
        <title>The genome of Eufriesea mexicana.</title>
        <authorList>
            <person name="Pan H."/>
            <person name="Kapheim K."/>
        </authorList>
    </citation>
    <scope>NUCLEOTIDE SEQUENCE [LARGE SCALE GENOMIC DNA]</scope>
    <source>
        <strain evidence="3">0111107269</strain>
        <tissue evidence="3">Whole body</tissue>
    </source>
</reference>
<gene>
    <name evidence="3" type="ORF">WN48_10784</name>
</gene>
<proteinExistence type="predicted"/>
<accession>A0A310SFU1</accession>
<evidence type="ECO:0000256" key="1">
    <source>
        <dbReference type="SAM" id="MobiDB-lite"/>
    </source>
</evidence>
<protein>
    <submittedName>
        <fullName evidence="3">Uncharacterized protein</fullName>
    </submittedName>
</protein>
<keyword evidence="2" id="KW-1133">Transmembrane helix</keyword>
<feature type="region of interest" description="Disordered" evidence="1">
    <location>
        <begin position="165"/>
        <end position="199"/>
    </location>
</feature>
<dbReference type="AlphaFoldDB" id="A0A310SFU1"/>